<evidence type="ECO:0000313" key="1">
    <source>
        <dbReference type="EMBL" id="GAJ21707.1"/>
    </source>
</evidence>
<dbReference type="AlphaFoldDB" id="X1VP38"/>
<dbReference type="EMBL" id="BARW01042336">
    <property type="protein sequence ID" value="GAJ21707.1"/>
    <property type="molecule type" value="Genomic_DNA"/>
</dbReference>
<reference evidence="1" key="1">
    <citation type="journal article" date="2014" name="Front. Microbiol.">
        <title>High frequency of phylogenetically diverse reductive dehalogenase-homologous genes in deep subseafloor sedimentary metagenomes.</title>
        <authorList>
            <person name="Kawai M."/>
            <person name="Futagami T."/>
            <person name="Toyoda A."/>
            <person name="Takaki Y."/>
            <person name="Nishi S."/>
            <person name="Hori S."/>
            <person name="Arai W."/>
            <person name="Tsubouchi T."/>
            <person name="Morono Y."/>
            <person name="Uchiyama I."/>
            <person name="Ito T."/>
            <person name="Fujiyama A."/>
            <person name="Inagaki F."/>
            <person name="Takami H."/>
        </authorList>
    </citation>
    <scope>NUCLEOTIDE SEQUENCE</scope>
    <source>
        <strain evidence="1">Expedition CK06-06</strain>
    </source>
</reference>
<feature type="non-terminal residue" evidence="1">
    <location>
        <position position="1"/>
    </location>
</feature>
<sequence length="66" mass="7779">RLALFRRFISPLHFGAITFGYKIQQLPRPNQIYYKPAEGWIWTKGTNGIKTWNGSFYGNIDVHETY</sequence>
<organism evidence="1">
    <name type="scientific">marine sediment metagenome</name>
    <dbReference type="NCBI Taxonomy" id="412755"/>
    <lineage>
        <taxon>unclassified sequences</taxon>
        <taxon>metagenomes</taxon>
        <taxon>ecological metagenomes</taxon>
    </lineage>
</organism>
<protein>
    <submittedName>
        <fullName evidence="1">Uncharacterized protein</fullName>
    </submittedName>
</protein>
<accession>X1VP38</accession>
<name>X1VP38_9ZZZZ</name>
<proteinExistence type="predicted"/>
<comment type="caution">
    <text evidence="1">The sequence shown here is derived from an EMBL/GenBank/DDBJ whole genome shotgun (WGS) entry which is preliminary data.</text>
</comment>
<feature type="non-terminal residue" evidence="1">
    <location>
        <position position="66"/>
    </location>
</feature>
<gene>
    <name evidence="1" type="ORF">S12H4_62810</name>
</gene>